<gene>
    <name evidence="1" type="ORF">Q7V77_09810</name>
</gene>
<organism evidence="1 2">
    <name type="scientific">Streptococcus suis</name>
    <dbReference type="NCBI Taxonomy" id="1307"/>
    <lineage>
        <taxon>Bacteria</taxon>
        <taxon>Bacillati</taxon>
        <taxon>Bacillota</taxon>
        <taxon>Bacilli</taxon>
        <taxon>Lactobacillales</taxon>
        <taxon>Streptococcaceae</taxon>
        <taxon>Streptococcus</taxon>
    </lineage>
</organism>
<name>A0AAP6A7M9_STRSU</name>
<dbReference type="EMBL" id="JAUTFT010000022">
    <property type="protein sequence ID" value="MDW8635993.1"/>
    <property type="molecule type" value="Genomic_DNA"/>
</dbReference>
<evidence type="ECO:0008006" key="3">
    <source>
        <dbReference type="Google" id="ProtNLM"/>
    </source>
</evidence>
<dbReference type="RefSeq" id="WP_232053559.1">
    <property type="nucleotide sequence ID" value="NZ_CP102152.1"/>
</dbReference>
<dbReference type="AlphaFoldDB" id="A0AAP6A7M9"/>
<protein>
    <recommendedName>
        <fullName evidence="3">Phage protein</fullName>
    </recommendedName>
</protein>
<evidence type="ECO:0000313" key="2">
    <source>
        <dbReference type="Proteomes" id="UP001272448"/>
    </source>
</evidence>
<sequence length="161" mass="18581">MLTFRELEQIAEILLENTTSEEMQCYLDMEHDSKLLLDKIQNCKSGGAGMTENRLPPHLYKVFKLLPLGIDLPITASDIEKLTGLDIRTIRENIRQLIVDYGIPVCGGRDNKQGGYYIPQNEVERLAGVIPLQRQYDQEHKRIHALLTADLQDWRKYRDEA</sequence>
<reference evidence="1" key="1">
    <citation type="submission" date="2023-07" db="EMBL/GenBank/DDBJ databases">
        <title>Characterization of virulence traits, antimicrobial resistance genes carried by mobile genetic elements and competence in Streptococcus suis strains isolated in France.</title>
        <authorList>
            <person name="Dechene-Tempier M."/>
            <person name="Marois-Crehan C."/>
            <person name="De Boisseson C."/>
            <person name="Lucas P."/>
            <person name="Bougeard S."/>
            <person name="Libante V."/>
            <person name="Payot S."/>
        </authorList>
    </citation>
    <scope>NUCLEOTIDE SEQUENCE</scope>
    <source>
        <strain evidence="1">1532</strain>
    </source>
</reference>
<proteinExistence type="predicted"/>
<accession>A0AAP6A7M9</accession>
<dbReference type="Proteomes" id="UP001272448">
    <property type="component" value="Unassembled WGS sequence"/>
</dbReference>
<evidence type="ECO:0000313" key="1">
    <source>
        <dbReference type="EMBL" id="MDW8635993.1"/>
    </source>
</evidence>
<comment type="caution">
    <text evidence="1">The sequence shown here is derived from an EMBL/GenBank/DDBJ whole genome shotgun (WGS) entry which is preliminary data.</text>
</comment>